<dbReference type="PANTHER" id="PTHR43747:SF5">
    <property type="entry name" value="FAD-BINDING DOMAIN-CONTAINING PROTEIN"/>
    <property type="match status" value="1"/>
</dbReference>
<keyword evidence="4" id="KW-0560">Oxidoreductase</keyword>
<feature type="domain" description="FAD-binding" evidence="5">
    <location>
        <begin position="7"/>
        <end position="38"/>
    </location>
</feature>
<reference evidence="6 7" key="1">
    <citation type="submission" date="2017-05" db="EMBL/GenBank/DDBJ databases">
        <title>Genome sequence for an aflatoxigenic pathogen of Argentinian peanut, Aspergillus arachidicola.</title>
        <authorList>
            <person name="Moore G."/>
            <person name="Beltz S.B."/>
            <person name="Mack B.M."/>
        </authorList>
    </citation>
    <scope>NUCLEOTIDE SEQUENCE [LARGE SCALE GENOMIC DNA]</scope>
    <source>
        <strain evidence="6 7">CBS 117610</strain>
    </source>
</reference>
<dbReference type="PRINTS" id="PR00420">
    <property type="entry name" value="RNGMNOXGNASE"/>
</dbReference>
<proteinExistence type="inferred from homology"/>
<dbReference type="SUPFAM" id="SSF51905">
    <property type="entry name" value="FAD/NAD(P)-binding domain"/>
    <property type="match status" value="1"/>
</dbReference>
<dbReference type="GO" id="GO:0071949">
    <property type="term" value="F:FAD binding"/>
    <property type="evidence" value="ECO:0007669"/>
    <property type="project" value="InterPro"/>
</dbReference>
<name>A0A2G7FYL1_9EURO</name>
<keyword evidence="2" id="KW-0285">Flavoprotein</keyword>
<keyword evidence="3" id="KW-0274">FAD</keyword>
<evidence type="ECO:0000313" key="6">
    <source>
        <dbReference type="EMBL" id="PIG85652.1"/>
    </source>
</evidence>
<dbReference type="PANTHER" id="PTHR43747">
    <property type="entry name" value="FAD-BINDING PROTEIN"/>
    <property type="match status" value="1"/>
</dbReference>
<evidence type="ECO:0000256" key="1">
    <source>
        <dbReference type="ARBA" id="ARBA00005706"/>
    </source>
</evidence>
<evidence type="ECO:0000259" key="5">
    <source>
        <dbReference type="Pfam" id="PF01494"/>
    </source>
</evidence>
<protein>
    <submittedName>
        <fullName evidence="6">RadH flavin-dependent halogenase</fullName>
    </submittedName>
</protein>
<dbReference type="Pfam" id="PF01494">
    <property type="entry name" value="FAD_binding_3"/>
    <property type="match status" value="1"/>
</dbReference>
<sequence length="459" mass="49980">MSIPEQCTVLVVGGGPAGSYAAAALAREGLDTVLLEADVHPRYVDLRVVASKYLQRKEVSADVDYPGIMLGRVGGAFTLNQTNCEGYTDFIAEGGPNHYSWNVIRSEADELLFRHAANSGAKTFEAVKSDGATGVIGFKYIINASGRAGLLNTKYLKNRKYNQGPKNVAVWAYWKATGKYGEGTPRENSPYFEALTDGTHSVGVVMDQEMMSQKKAVSELSANARYLSWLKLAPRLNGYLTGGKMVTGLKSASDSPMIPLLMLSPMPELPEMQAITGGLSAATTICAAIRGDCDEVAAAKWHSTEVKEGYSHWLITVLSAYKQMSNQAEPVLSDVGEDNFDRAFNFFKPIIQGTSDVSTKLTQAEFSHTLNFVLKAFDRKIGGDLTSEEEERIYEDIRKTQSQNMSNIESFTMDIIDGRLPRLLRGKLGLESVAAMDGHTKHCTTATVSSMMDDTATLA</sequence>
<dbReference type="GO" id="GO:0016491">
    <property type="term" value="F:oxidoreductase activity"/>
    <property type="evidence" value="ECO:0007669"/>
    <property type="project" value="UniProtKB-KW"/>
</dbReference>
<evidence type="ECO:0000256" key="2">
    <source>
        <dbReference type="ARBA" id="ARBA00022630"/>
    </source>
</evidence>
<dbReference type="InterPro" id="IPR002938">
    <property type="entry name" value="FAD-bd"/>
</dbReference>
<evidence type="ECO:0000256" key="4">
    <source>
        <dbReference type="ARBA" id="ARBA00023002"/>
    </source>
</evidence>
<comment type="caution">
    <text evidence="6">The sequence shown here is derived from an EMBL/GenBank/DDBJ whole genome shotgun (WGS) entry which is preliminary data.</text>
</comment>
<dbReference type="InterPro" id="IPR050816">
    <property type="entry name" value="Flavin-dep_Halogenase_NPB"/>
</dbReference>
<dbReference type="AlphaFoldDB" id="A0A2G7FYL1"/>
<dbReference type="InterPro" id="IPR036188">
    <property type="entry name" value="FAD/NAD-bd_sf"/>
</dbReference>
<organism evidence="6 7">
    <name type="scientific">Aspergillus arachidicola</name>
    <dbReference type="NCBI Taxonomy" id="656916"/>
    <lineage>
        <taxon>Eukaryota</taxon>
        <taxon>Fungi</taxon>
        <taxon>Dikarya</taxon>
        <taxon>Ascomycota</taxon>
        <taxon>Pezizomycotina</taxon>
        <taxon>Eurotiomycetes</taxon>
        <taxon>Eurotiomycetidae</taxon>
        <taxon>Eurotiales</taxon>
        <taxon>Aspergillaceae</taxon>
        <taxon>Aspergillus</taxon>
        <taxon>Aspergillus subgen. Circumdati</taxon>
    </lineage>
</organism>
<dbReference type="Proteomes" id="UP000231358">
    <property type="component" value="Unassembled WGS sequence"/>
</dbReference>
<dbReference type="STRING" id="656916.A0A2G7FYL1"/>
<comment type="similarity">
    <text evidence="1">Belongs to the flavin-dependent halogenase family.</text>
</comment>
<accession>A0A2G7FYL1</accession>
<keyword evidence="7" id="KW-1185">Reference proteome</keyword>
<evidence type="ECO:0000256" key="3">
    <source>
        <dbReference type="ARBA" id="ARBA00022827"/>
    </source>
</evidence>
<evidence type="ECO:0000313" key="7">
    <source>
        <dbReference type="Proteomes" id="UP000231358"/>
    </source>
</evidence>
<dbReference type="EMBL" id="NEXV01000312">
    <property type="protein sequence ID" value="PIG85652.1"/>
    <property type="molecule type" value="Genomic_DNA"/>
</dbReference>
<gene>
    <name evidence="6" type="ORF">AARAC_003018</name>
</gene>
<dbReference type="Gene3D" id="3.50.50.60">
    <property type="entry name" value="FAD/NAD(P)-binding domain"/>
    <property type="match status" value="2"/>
</dbReference>